<feature type="domain" description="Trichome birefringence-like N-terminal" evidence="9">
    <location>
        <begin position="63"/>
        <end position="115"/>
    </location>
</feature>
<evidence type="ECO:0000256" key="4">
    <source>
        <dbReference type="ARBA" id="ARBA00022968"/>
    </source>
</evidence>
<dbReference type="Proteomes" id="UP000197138">
    <property type="component" value="Unassembled WGS sequence"/>
</dbReference>
<accession>A0A218WH85</accession>
<dbReference type="GO" id="GO:0016020">
    <property type="term" value="C:membrane"/>
    <property type="evidence" value="ECO:0007669"/>
    <property type="project" value="UniProtKB-SubCell"/>
</dbReference>
<dbReference type="EMBL" id="MTKT01004399">
    <property type="protein sequence ID" value="OWM71571.1"/>
    <property type="molecule type" value="Genomic_DNA"/>
</dbReference>
<dbReference type="InterPro" id="IPR026057">
    <property type="entry name" value="TBL_C"/>
</dbReference>
<evidence type="ECO:0000256" key="3">
    <source>
        <dbReference type="ARBA" id="ARBA00022692"/>
    </source>
</evidence>
<dbReference type="GO" id="GO:0016413">
    <property type="term" value="F:O-acetyltransferase activity"/>
    <property type="evidence" value="ECO:0007669"/>
    <property type="project" value="InterPro"/>
</dbReference>
<reference evidence="13" key="4">
    <citation type="submission" date="2025-04" db="UniProtKB">
        <authorList>
            <consortium name="RefSeq"/>
        </authorList>
    </citation>
    <scope>IDENTIFICATION</scope>
    <source>
        <tissue evidence="13">Leaf</tissue>
    </source>
</reference>
<feature type="domain" description="Trichome birefringence-like C-terminal" evidence="8">
    <location>
        <begin position="116"/>
        <end position="403"/>
    </location>
</feature>
<keyword evidence="3 7" id="KW-0812">Transmembrane</keyword>
<evidence type="ECO:0000256" key="5">
    <source>
        <dbReference type="ARBA" id="ARBA00022989"/>
    </source>
</evidence>
<evidence type="ECO:0000259" key="8">
    <source>
        <dbReference type="Pfam" id="PF13839"/>
    </source>
</evidence>
<dbReference type="InterPro" id="IPR025846">
    <property type="entry name" value="TBL_N"/>
</dbReference>
<dbReference type="GO" id="GO:0005794">
    <property type="term" value="C:Golgi apparatus"/>
    <property type="evidence" value="ECO:0007669"/>
    <property type="project" value="TreeGrafter"/>
</dbReference>
<dbReference type="PANTHER" id="PTHR32285:SF28">
    <property type="entry name" value="XYLOGLUCAN O-ACETYLTRANSFERASE 2"/>
    <property type="match status" value="1"/>
</dbReference>
<sequence length="410" mass="48033">MKSSVLPDKLISTRKDRHRFFNFGVLPPFLFFLSLFILYYGYEPLRLTRNAYVHDHSKYEGEDCDLYMGRWVPELRGSSYTNSSCRTIPDWKNCFLQGRKDRDFLNWRWKPVKCELPRFDPEMFLEIVRGKTMAFIGDSLARNQMESLLCLLSQVDTPVDIYKDSENRFHTWRFADHDFTLKVFWSRFLVNGEEIVINGTLSSSFELHVDRVDEKWTSELPGVDYAIISSGHWFFRKIYVYDGSNLTGCVYCNEPNVNSFGPERALGLALRSSMNHIKNCKNCKSGLVTVLRMFSPAHFENGTWNTGGMCRRTSPYTEREVTLDGTYLQFWKVQLEEFERVRLASHGGDWRRFGVLDITRAMLMRPDGHVGEFSGNKWARAYSDCLHWCLPGPIDVWNEFLMSYLRKLAR</sequence>
<comment type="subcellular location">
    <subcellularLocation>
        <location evidence="1">Membrane</location>
        <topology evidence="1">Single-pass membrane protein</topology>
    </subcellularLocation>
</comment>
<dbReference type="InterPro" id="IPR029962">
    <property type="entry name" value="TBL"/>
</dbReference>
<reference evidence="10" key="2">
    <citation type="submission" date="2017-06" db="EMBL/GenBank/DDBJ databases">
        <title>The pomegranate genome and the genomics of punicalagin biosynthesis.</title>
        <authorList>
            <person name="Xu C."/>
        </authorList>
    </citation>
    <scope>NUCLEOTIDE SEQUENCE [LARGE SCALE GENOMIC DNA]</scope>
    <source>
        <tissue evidence="10">Fresh leaf</tissue>
    </source>
</reference>
<dbReference type="OrthoDB" id="630188at2759"/>
<keyword evidence="5 7" id="KW-1133">Transmembrane helix</keyword>
<feature type="transmembrane region" description="Helical" evidence="7">
    <location>
        <begin position="20"/>
        <end position="42"/>
    </location>
</feature>
<evidence type="ECO:0000256" key="1">
    <source>
        <dbReference type="ARBA" id="ARBA00004167"/>
    </source>
</evidence>
<evidence type="ECO:0000313" key="10">
    <source>
        <dbReference type="EMBL" id="OWM71571.1"/>
    </source>
</evidence>
<evidence type="ECO:0000313" key="13">
    <source>
        <dbReference type="RefSeq" id="XP_031383442.1"/>
    </source>
</evidence>
<dbReference type="AlphaFoldDB" id="A0A218WH85"/>
<dbReference type="Pfam" id="PF14416">
    <property type="entry name" value="PMR5N"/>
    <property type="match status" value="1"/>
</dbReference>
<keyword evidence="6 7" id="KW-0472">Membrane</keyword>
<evidence type="ECO:0000256" key="2">
    <source>
        <dbReference type="ARBA" id="ARBA00007727"/>
    </source>
</evidence>
<evidence type="ECO:0000256" key="6">
    <source>
        <dbReference type="ARBA" id="ARBA00023136"/>
    </source>
</evidence>
<dbReference type="GeneID" id="116197438"/>
<evidence type="ECO:0000313" key="12">
    <source>
        <dbReference type="Proteomes" id="UP000515151"/>
    </source>
</evidence>
<proteinExistence type="inferred from homology"/>
<name>A0A218WH85_PUNGR</name>
<keyword evidence="4" id="KW-0735">Signal-anchor</keyword>
<evidence type="ECO:0000313" key="11">
    <source>
        <dbReference type="Proteomes" id="UP000197138"/>
    </source>
</evidence>
<evidence type="ECO:0000259" key="9">
    <source>
        <dbReference type="Pfam" id="PF14416"/>
    </source>
</evidence>
<keyword evidence="12" id="KW-1185">Reference proteome</keyword>
<dbReference type="PANTHER" id="PTHR32285">
    <property type="entry name" value="PROTEIN TRICHOME BIREFRINGENCE-LIKE 9-RELATED"/>
    <property type="match status" value="1"/>
</dbReference>
<protein>
    <submittedName>
        <fullName evidence="13">Protein ALTERED XYLOGLUCAN 4-like</fullName>
    </submittedName>
</protein>
<organism evidence="10 11">
    <name type="scientific">Punica granatum</name>
    <name type="common">Pomegranate</name>
    <dbReference type="NCBI Taxonomy" id="22663"/>
    <lineage>
        <taxon>Eukaryota</taxon>
        <taxon>Viridiplantae</taxon>
        <taxon>Streptophyta</taxon>
        <taxon>Embryophyta</taxon>
        <taxon>Tracheophyta</taxon>
        <taxon>Spermatophyta</taxon>
        <taxon>Magnoliopsida</taxon>
        <taxon>eudicotyledons</taxon>
        <taxon>Gunneridae</taxon>
        <taxon>Pentapetalae</taxon>
        <taxon>rosids</taxon>
        <taxon>malvids</taxon>
        <taxon>Myrtales</taxon>
        <taxon>Lythraceae</taxon>
        <taxon>Punica</taxon>
    </lineage>
</organism>
<dbReference type="RefSeq" id="XP_031383442.1">
    <property type="nucleotide sequence ID" value="XM_031527582.1"/>
</dbReference>
<reference evidence="11" key="1">
    <citation type="journal article" date="2017" name="Plant J.">
        <title>The pomegranate (Punica granatum L.) genome and the genomics of punicalagin biosynthesis.</title>
        <authorList>
            <person name="Qin G."/>
            <person name="Xu C."/>
            <person name="Ming R."/>
            <person name="Tang H."/>
            <person name="Guyot R."/>
            <person name="Kramer E.M."/>
            <person name="Hu Y."/>
            <person name="Yi X."/>
            <person name="Qi Y."/>
            <person name="Xu X."/>
            <person name="Gao Z."/>
            <person name="Pan H."/>
            <person name="Jian J."/>
            <person name="Tian Y."/>
            <person name="Yue Z."/>
            <person name="Xu Y."/>
        </authorList>
    </citation>
    <scope>NUCLEOTIDE SEQUENCE [LARGE SCALE GENOMIC DNA]</scope>
    <source>
        <strain evidence="11">cv. Dabenzi</strain>
    </source>
</reference>
<reference evidence="12" key="3">
    <citation type="journal article" date="2020" name="Plant Biotechnol. J.">
        <title>The pomegranate (Punica granatum L.) draft genome dissects genetic divergence between soft- and hard-seeded cultivars.</title>
        <authorList>
            <person name="Luo X."/>
            <person name="Li H."/>
            <person name="Wu Z."/>
            <person name="Yao W."/>
            <person name="Zhao P."/>
            <person name="Cao D."/>
            <person name="Yu H."/>
            <person name="Li K."/>
            <person name="Poudel K."/>
            <person name="Zhao D."/>
            <person name="Zhang F."/>
            <person name="Xia X."/>
            <person name="Chen L."/>
            <person name="Wang Q."/>
            <person name="Jing D."/>
            <person name="Cao S."/>
        </authorList>
    </citation>
    <scope>NUCLEOTIDE SEQUENCE [LARGE SCALE GENOMIC DNA]</scope>
</reference>
<gene>
    <name evidence="13" type="primary">LOC116197438</name>
    <name evidence="10" type="ORF">CDL15_Pgr005758</name>
</gene>
<comment type="similarity">
    <text evidence="2">Belongs to the PC-esterase family. TBL subfamily.</text>
</comment>
<dbReference type="Pfam" id="PF13839">
    <property type="entry name" value="PC-Esterase"/>
    <property type="match status" value="1"/>
</dbReference>
<dbReference type="Proteomes" id="UP000515151">
    <property type="component" value="Chromosome 2"/>
</dbReference>
<evidence type="ECO:0000256" key="7">
    <source>
        <dbReference type="SAM" id="Phobius"/>
    </source>
</evidence>